<proteinExistence type="predicted"/>
<feature type="compositionally biased region" description="Basic residues" evidence="1">
    <location>
        <begin position="193"/>
        <end position="207"/>
    </location>
</feature>
<feature type="compositionally biased region" description="Basic and acidic residues" evidence="1">
    <location>
        <begin position="302"/>
        <end position="320"/>
    </location>
</feature>
<feature type="transmembrane region" description="Helical" evidence="2">
    <location>
        <begin position="21"/>
        <end position="41"/>
    </location>
</feature>
<keyword evidence="2" id="KW-0812">Transmembrane</keyword>
<sequence length="326" mass="35914">MSLVTARLTEVIKSSPPLLSVLVYVEFYIAFMICLFSIVGFSMGENTLTVLLMAGLQTVIAMPGYLYMMWNEPKYLLVFALVQVAAFCTEFLWAIVLLFGHGFDGRSGLLMSLSILQLTNVIVAFFFRDLRVDFCCCGKNRRARGQNSVSLENGLTPPPANWAKTSSPNRYCTETNRAPSRSTSEKVAEEKKARKSTIKNALRRKKNVGFEVEENPSKNGTAHSPLEKNIFGGISEEEKERAIQKRLSRLPAHTPSRSMTKSPGEVRVEPGSSSTSSRRVAPKKASSVPQKAARPMTGSGSRSKERTPSKEGSGSRERTSSESLVS</sequence>
<dbReference type="OrthoDB" id="5836060at2759"/>
<feature type="transmembrane region" description="Helical" evidence="2">
    <location>
        <begin position="107"/>
        <end position="127"/>
    </location>
</feature>
<dbReference type="EnsemblMetazoa" id="PPA29197.1">
    <property type="protein sequence ID" value="PPA29197.1"/>
    <property type="gene ID" value="WBGene00118751"/>
</dbReference>
<feature type="region of interest" description="Disordered" evidence="1">
    <location>
        <begin position="147"/>
        <end position="326"/>
    </location>
</feature>
<feature type="compositionally biased region" description="Basic and acidic residues" evidence="1">
    <location>
        <begin position="183"/>
        <end position="192"/>
    </location>
</feature>
<keyword evidence="2" id="KW-0472">Membrane</keyword>
<feature type="transmembrane region" description="Helical" evidence="2">
    <location>
        <begin position="48"/>
        <end position="70"/>
    </location>
</feature>
<evidence type="ECO:0000313" key="3">
    <source>
        <dbReference type="EnsemblMetazoa" id="PPA29197.1"/>
    </source>
</evidence>
<keyword evidence="2" id="KW-1133">Transmembrane helix</keyword>
<reference evidence="3" key="2">
    <citation type="submission" date="2022-06" db="UniProtKB">
        <authorList>
            <consortium name="EnsemblMetazoa"/>
        </authorList>
    </citation>
    <scope>IDENTIFICATION</scope>
    <source>
        <strain evidence="3">PS312</strain>
    </source>
</reference>
<accession>A0A2A6CGH0</accession>
<feature type="transmembrane region" description="Helical" evidence="2">
    <location>
        <begin position="76"/>
        <end position="100"/>
    </location>
</feature>
<evidence type="ECO:0000313" key="4">
    <source>
        <dbReference type="Proteomes" id="UP000005239"/>
    </source>
</evidence>
<evidence type="ECO:0000256" key="1">
    <source>
        <dbReference type="SAM" id="MobiDB-lite"/>
    </source>
</evidence>
<evidence type="ECO:0000256" key="2">
    <source>
        <dbReference type="SAM" id="Phobius"/>
    </source>
</evidence>
<keyword evidence="4" id="KW-1185">Reference proteome</keyword>
<reference evidence="4" key="1">
    <citation type="journal article" date="2008" name="Nat. Genet.">
        <title>The Pristionchus pacificus genome provides a unique perspective on nematode lifestyle and parasitism.</title>
        <authorList>
            <person name="Dieterich C."/>
            <person name="Clifton S.W."/>
            <person name="Schuster L.N."/>
            <person name="Chinwalla A."/>
            <person name="Delehaunty K."/>
            <person name="Dinkelacker I."/>
            <person name="Fulton L."/>
            <person name="Fulton R."/>
            <person name="Godfrey J."/>
            <person name="Minx P."/>
            <person name="Mitreva M."/>
            <person name="Roeseler W."/>
            <person name="Tian H."/>
            <person name="Witte H."/>
            <person name="Yang S.P."/>
            <person name="Wilson R.K."/>
            <person name="Sommer R.J."/>
        </authorList>
    </citation>
    <scope>NUCLEOTIDE SEQUENCE [LARGE SCALE GENOMIC DNA]</scope>
    <source>
        <strain evidence="4">PS312</strain>
    </source>
</reference>
<feature type="compositionally biased region" description="Polar residues" evidence="1">
    <location>
        <begin position="163"/>
        <end position="182"/>
    </location>
</feature>
<accession>A0A8R1YN54</accession>
<protein>
    <submittedName>
        <fullName evidence="3">Sst-20</fullName>
    </submittedName>
</protein>
<gene>
    <name evidence="3" type="primary">WBGene00118751</name>
</gene>
<dbReference type="Proteomes" id="UP000005239">
    <property type="component" value="Unassembled WGS sequence"/>
</dbReference>
<organism evidence="3 4">
    <name type="scientific">Pristionchus pacificus</name>
    <name type="common">Parasitic nematode worm</name>
    <dbReference type="NCBI Taxonomy" id="54126"/>
    <lineage>
        <taxon>Eukaryota</taxon>
        <taxon>Metazoa</taxon>
        <taxon>Ecdysozoa</taxon>
        <taxon>Nematoda</taxon>
        <taxon>Chromadorea</taxon>
        <taxon>Rhabditida</taxon>
        <taxon>Rhabditina</taxon>
        <taxon>Diplogasteromorpha</taxon>
        <taxon>Diplogasteroidea</taxon>
        <taxon>Neodiplogasteridae</taxon>
        <taxon>Pristionchus</taxon>
    </lineage>
</organism>
<name>A0A2A6CGH0_PRIPA</name>
<dbReference type="AlphaFoldDB" id="A0A2A6CGH0"/>